<evidence type="ECO:0000256" key="10">
    <source>
        <dbReference type="ARBA" id="ARBA00053397"/>
    </source>
</evidence>
<dbReference type="Pfam" id="PF01357">
    <property type="entry name" value="Expansin_C"/>
    <property type="match status" value="1"/>
</dbReference>
<evidence type="ECO:0000256" key="3">
    <source>
        <dbReference type="ARBA" id="ARBA00005650"/>
    </source>
</evidence>
<keyword evidence="7 11" id="KW-0472">Membrane</keyword>
<dbReference type="GO" id="GO:0016020">
    <property type="term" value="C:membrane"/>
    <property type="evidence" value="ECO:0007669"/>
    <property type="project" value="UniProtKB-SubCell"/>
</dbReference>
<dbReference type="EMBL" id="JAYMYQ010000006">
    <property type="protein sequence ID" value="KAK7324721.1"/>
    <property type="molecule type" value="Genomic_DNA"/>
</dbReference>
<dbReference type="FunFam" id="2.40.40.10:FF:000004">
    <property type="entry name" value="Expansin B3"/>
    <property type="match status" value="1"/>
</dbReference>
<dbReference type="PRINTS" id="PR00829">
    <property type="entry name" value="LOLP1ALLERGN"/>
</dbReference>
<sequence>MKPHLHSTMWFRKVCWYSFHCLTLLLLGVMPILLILKSRFRCNKLHDGSSLPHVIFKKITLNQSSPETTFVAARQPISLSLKMQRHHVSAMLFLTFCFRIVLVSAQGQPQQHVIDQHWYPGTATWYGDPEGDGSTGGACGYGTLVDVKPLRARVGAVGPALYRNGEGCGVCYKVKCLDHSICAKRAVTVIITDECPGCPSDRTHFDLSGAAFGRMAVAGENGQLRNRGEIPVIYRRTPCLYAGKKIAFQVNEGSTPFWLSLLVEFEDGDGDIGSMHIQEAGSSEWVQMNHLWGANWCIIGGPLRGPFSVKLSTSTGRSLTAKDVIPSNWSPKATYTSRINFLP</sequence>
<keyword evidence="6" id="KW-0732">Signal</keyword>
<evidence type="ECO:0000313" key="14">
    <source>
        <dbReference type="EMBL" id="KAK7324721.1"/>
    </source>
</evidence>
<evidence type="ECO:0008006" key="16">
    <source>
        <dbReference type="Google" id="ProtNLM"/>
    </source>
</evidence>
<feature type="domain" description="Expansin-like EG45" evidence="12">
    <location>
        <begin position="136"/>
        <end position="244"/>
    </location>
</feature>
<comment type="subcellular location">
    <subcellularLocation>
        <location evidence="1">Membrane</location>
        <topology evidence="1">Peripheral membrane protein</topology>
    </subcellularLocation>
    <subcellularLocation>
        <location evidence="2">Secreted</location>
        <location evidence="2">Cell wall</location>
    </subcellularLocation>
</comment>
<dbReference type="GO" id="GO:0005576">
    <property type="term" value="C:extracellular region"/>
    <property type="evidence" value="ECO:0007669"/>
    <property type="project" value="InterPro"/>
</dbReference>
<dbReference type="Proteomes" id="UP001367508">
    <property type="component" value="Unassembled WGS sequence"/>
</dbReference>
<evidence type="ECO:0000256" key="7">
    <source>
        <dbReference type="ARBA" id="ARBA00023136"/>
    </source>
</evidence>
<dbReference type="InterPro" id="IPR007117">
    <property type="entry name" value="Expansin_CBD"/>
</dbReference>
<dbReference type="PANTHER" id="PTHR31692:SF5">
    <property type="entry name" value="EXPANSIN-B3"/>
    <property type="match status" value="1"/>
</dbReference>
<keyword evidence="5" id="KW-0964">Secreted</keyword>
<reference evidence="14 15" key="1">
    <citation type="submission" date="2024-01" db="EMBL/GenBank/DDBJ databases">
        <title>The genomes of 5 underutilized Papilionoideae crops provide insights into root nodulation and disease resistanc.</title>
        <authorList>
            <person name="Jiang F."/>
        </authorList>
    </citation>
    <scope>NUCLEOTIDE SEQUENCE [LARGE SCALE GENOMIC DNA]</scope>
    <source>
        <strain evidence="14">LVBAO_FW01</strain>
        <tissue evidence="14">Leaves</tissue>
    </source>
</reference>
<keyword evidence="11" id="KW-0812">Transmembrane</keyword>
<feature type="domain" description="Expansin-like CBD" evidence="13">
    <location>
        <begin position="257"/>
        <end position="337"/>
    </location>
</feature>
<dbReference type="AlphaFoldDB" id="A0AAN9KWU1"/>
<evidence type="ECO:0000256" key="2">
    <source>
        <dbReference type="ARBA" id="ARBA00004191"/>
    </source>
</evidence>
<evidence type="ECO:0000256" key="11">
    <source>
        <dbReference type="SAM" id="Phobius"/>
    </source>
</evidence>
<dbReference type="PANTHER" id="PTHR31692">
    <property type="entry name" value="EXPANSIN-B3"/>
    <property type="match status" value="1"/>
</dbReference>
<keyword evidence="4" id="KW-0134">Cell wall</keyword>
<dbReference type="InterPro" id="IPR009009">
    <property type="entry name" value="RlpA-like_DPBB"/>
</dbReference>
<keyword evidence="9" id="KW-0961">Cell wall biogenesis/degradation</keyword>
<evidence type="ECO:0000256" key="5">
    <source>
        <dbReference type="ARBA" id="ARBA00022525"/>
    </source>
</evidence>
<dbReference type="PROSITE" id="PS50842">
    <property type="entry name" value="EXPANSIN_EG45"/>
    <property type="match status" value="1"/>
</dbReference>
<comment type="similarity">
    <text evidence="3">Belongs to the expansin family. Expansin B subfamily.</text>
</comment>
<name>A0AAN9KWU1_CANGL</name>
<dbReference type="FunFam" id="2.60.40.760:FF:000002">
    <property type="entry name" value="Beta-expansin 3"/>
    <property type="match status" value="1"/>
</dbReference>
<protein>
    <recommendedName>
        <fullName evidence="16">Expansin B3</fullName>
    </recommendedName>
</protein>
<dbReference type="Gene3D" id="2.60.40.760">
    <property type="entry name" value="Expansin, cellulose-binding-like domain"/>
    <property type="match status" value="1"/>
</dbReference>
<dbReference type="Gene3D" id="2.40.40.10">
    <property type="entry name" value="RlpA-like domain"/>
    <property type="match status" value="1"/>
</dbReference>
<dbReference type="SMART" id="SM00837">
    <property type="entry name" value="DPBB_1"/>
    <property type="match status" value="1"/>
</dbReference>
<organism evidence="14 15">
    <name type="scientific">Canavalia gladiata</name>
    <name type="common">Sword bean</name>
    <name type="synonym">Dolichos gladiatus</name>
    <dbReference type="NCBI Taxonomy" id="3824"/>
    <lineage>
        <taxon>Eukaryota</taxon>
        <taxon>Viridiplantae</taxon>
        <taxon>Streptophyta</taxon>
        <taxon>Embryophyta</taxon>
        <taxon>Tracheophyta</taxon>
        <taxon>Spermatophyta</taxon>
        <taxon>Magnoliopsida</taxon>
        <taxon>eudicotyledons</taxon>
        <taxon>Gunneridae</taxon>
        <taxon>Pentapetalae</taxon>
        <taxon>rosids</taxon>
        <taxon>fabids</taxon>
        <taxon>Fabales</taxon>
        <taxon>Fabaceae</taxon>
        <taxon>Papilionoideae</taxon>
        <taxon>50 kb inversion clade</taxon>
        <taxon>NPAAA clade</taxon>
        <taxon>indigoferoid/millettioid clade</taxon>
        <taxon>Phaseoleae</taxon>
        <taxon>Canavalia</taxon>
    </lineage>
</organism>
<comment type="caution">
    <text evidence="14">The sequence shown here is derived from an EMBL/GenBank/DDBJ whole genome shotgun (WGS) entry which is preliminary data.</text>
</comment>
<keyword evidence="8" id="KW-1015">Disulfide bond</keyword>
<evidence type="ECO:0000256" key="1">
    <source>
        <dbReference type="ARBA" id="ARBA00004170"/>
    </source>
</evidence>
<evidence type="ECO:0000259" key="12">
    <source>
        <dbReference type="PROSITE" id="PS50842"/>
    </source>
</evidence>
<evidence type="ECO:0000259" key="13">
    <source>
        <dbReference type="PROSITE" id="PS50843"/>
    </source>
</evidence>
<comment type="function">
    <text evidence="10">May cause loosening and extension of plant cell walls by disrupting non-covalent bonding between cellulose microfibrils and matrix glucans. No enzymatic activity has been found.</text>
</comment>
<dbReference type="InterPro" id="IPR036908">
    <property type="entry name" value="RlpA-like_sf"/>
</dbReference>
<keyword evidence="15" id="KW-1185">Reference proteome</keyword>
<dbReference type="CDD" id="cd22275">
    <property type="entry name" value="DPBB_EXPB_N"/>
    <property type="match status" value="1"/>
</dbReference>
<evidence type="ECO:0000313" key="15">
    <source>
        <dbReference type="Proteomes" id="UP001367508"/>
    </source>
</evidence>
<dbReference type="Pfam" id="PF03330">
    <property type="entry name" value="DPBB_1"/>
    <property type="match status" value="1"/>
</dbReference>
<dbReference type="PROSITE" id="PS50843">
    <property type="entry name" value="EXPANSIN_CBD"/>
    <property type="match status" value="1"/>
</dbReference>
<proteinExistence type="inferred from homology"/>
<dbReference type="InterPro" id="IPR007118">
    <property type="entry name" value="Expan_Lol_pI"/>
</dbReference>
<dbReference type="PRINTS" id="PR01225">
    <property type="entry name" value="EXPANSNFAMLY"/>
</dbReference>
<dbReference type="GO" id="GO:0009506">
    <property type="term" value="C:plasmodesma"/>
    <property type="evidence" value="ECO:0007669"/>
    <property type="project" value="TreeGrafter"/>
</dbReference>
<dbReference type="SUPFAM" id="SSF50685">
    <property type="entry name" value="Barwin-like endoglucanases"/>
    <property type="match status" value="1"/>
</dbReference>
<gene>
    <name evidence="14" type="ORF">VNO77_28517</name>
</gene>
<keyword evidence="11" id="KW-1133">Transmembrane helix</keyword>
<dbReference type="GO" id="GO:0071555">
    <property type="term" value="P:cell wall organization"/>
    <property type="evidence" value="ECO:0007669"/>
    <property type="project" value="UniProtKB-KW"/>
</dbReference>
<feature type="transmembrane region" description="Helical" evidence="11">
    <location>
        <begin position="16"/>
        <end position="36"/>
    </location>
</feature>
<dbReference type="SUPFAM" id="SSF49590">
    <property type="entry name" value="PHL pollen allergen"/>
    <property type="match status" value="1"/>
</dbReference>
<evidence type="ECO:0000256" key="4">
    <source>
        <dbReference type="ARBA" id="ARBA00022512"/>
    </source>
</evidence>
<dbReference type="GO" id="GO:0006949">
    <property type="term" value="P:syncytium formation"/>
    <property type="evidence" value="ECO:0007669"/>
    <property type="project" value="TreeGrafter"/>
</dbReference>
<dbReference type="InterPro" id="IPR007112">
    <property type="entry name" value="Expansin/allergen_DPBB_dom"/>
</dbReference>
<evidence type="ECO:0000256" key="8">
    <source>
        <dbReference type="ARBA" id="ARBA00023157"/>
    </source>
</evidence>
<dbReference type="InterPro" id="IPR005795">
    <property type="entry name" value="LolPI"/>
</dbReference>
<accession>A0AAN9KWU1</accession>
<evidence type="ECO:0000256" key="9">
    <source>
        <dbReference type="ARBA" id="ARBA00023316"/>
    </source>
</evidence>
<evidence type="ECO:0000256" key="6">
    <source>
        <dbReference type="ARBA" id="ARBA00022729"/>
    </source>
</evidence>
<dbReference type="InterPro" id="IPR036749">
    <property type="entry name" value="Expansin_CBD_sf"/>
</dbReference>